<reference evidence="2" key="1">
    <citation type="submission" date="2022-07" db="EMBL/GenBank/DDBJ databases">
        <title>Phylogenomic reconstructions and comparative analyses of Kickxellomycotina fungi.</title>
        <authorList>
            <person name="Reynolds N.K."/>
            <person name="Stajich J.E."/>
            <person name="Barry K."/>
            <person name="Grigoriev I.V."/>
            <person name="Crous P."/>
            <person name="Smith M.E."/>
        </authorList>
    </citation>
    <scope>NUCLEOTIDE SEQUENCE</scope>
    <source>
        <strain evidence="2">NBRC 105413</strain>
    </source>
</reference>
<dbReference type="EMBL" id="JANBOH010000099">
    <property type="protein sequence ID" value="KAJ1645570.1"/>
    <property type="molecule type" value="Genomic_DNA"/>
</dbReference>
<comment type="caution">
    <text evidence="2">The sequence shown here is derived from an EMBL/GenBank/DDBJ whole genome shotgun (WGS) entry which is preliminary data.</text>
</comment>
<dbReference type="InterPro" id="IPR019734">
    <property type="entry name" value="TPR_rpt"/>
</dbReference>
<dbReference type="SUPFAM" id="SSF48452">
    <property type="entry name" value="TPR-like"/>
    <property type="match status" value="1"/>
</dbReference>
<feature type="compositionally biased region" description="Basic and acidic residues" evidence="1">
    <location>
        <begin position="8"/>
        <end position="24"/>
    </location>
</feature>
<organism evidence="2 3">
    <name type="scientific">Coemansia asiatica</name>
    <dbReference type="NCBI Taxonomy" id="1052880"/>
    <lineage>
        <taxon>Eukaryota</taxon>
        <taxon>Fungi</taxon>
        <taxon>Fungi incertae sedis</taxon>
        <taxon>Zoopagomycota</taxon>
        <taxon>Kickxellomycotina</taxon>
        <taxon>Kickxellomycetes</taxon>
        <taxon>Kickxellales</taxon>
        <taxon>Kickxellaceae</taxon>
        <taxon>Coemansia</taxon>
    </lineage>
</organism>
<evidence type="ECO:0008006" key="4">
    <source>
        <dbReference type="Google" id="ProtNLM"/>
    </source>
</evidence>
<dbReference type="Proteomes" id="UP001145021">
    <property type="component" value="Unassembled WGS sequence"/>
</dbReference>
<proteinExistence type="predicted"/>
<name>A0A9W7XLA3_9FUNG</name>
<gene>
    <name evidence="2" type="ORF">LPJ64_002860</name>
</gene>
<evidence type="ECO:0000313" key="3">
    <source>
        <dbReference type="Proteomes" id="UP001145021"/>
    </source>
</evidence>
<sequence>MASSPEDIEAKRTQGMKHKDEGNTHFKAERFQEALREYYNALLHLRGLNADAMSTAIPTNPEDMKEEEVTEPSKDLSVIQTNMAACHVRLNRPTRAIECAQEALKANPFNKKAKFRLVQGYVREGSLIKAAKLLDELEKDSPKDTAFAAERRNIAAKEAEAEKKQRKELAGMFDRANK</sequence>
<dbReference type="InterPro" id="IPR011990">
    <property type="entry name" value="TPR-like_helical_dom_sf"/>
</dbReference>
<evidence type="ECO:0000313" key="2">
    <source>
        <dbReference type="EMBL" id="KAJ1645570.1"/>
    </source>
</evidence>
<dbReference type="Pfam" id="PF13432">
    <property type="entry name" value="TPR_16"/>
    <property type="match status" value="1"/>
</dbReference>
<feature type="region of interest" description="Disordered" evidence="1">
    <location>
        <begin position="158"/>
        <end position="178"/>
    </location>
</feature>
<accession>A0A9W7XLA3</accession>
<dbReference type="AlphaFoldDB" id="A0A9W7XLA3"/>
<dbReference type="PANTHER" id="PTHR46512">
    <property type="entry name" value="PEPTIDYLPROLYL ISOMERASE"/>
    <property type="match status" value="1"/>
</dbReference>
<dbReference type="InterPro" id="IPR050754">
    <property type="entry name" value="FKBP4/5/8-like"/>
</dbReference>
<keyword evidence="3" id="KW-1185">Reference proteome</keyword>
<protein>
    <recommendedName>
        <fullName evidence="4">TPR-like protein</fullName>
    </recommendedName>
</protein>
<dbReference type="SMART" id="SM00028">
    <property type="entry name" value="TPR"/>
    <property type="match status" value="2"/>
</dbReference>
<feature type="region of interest" description="Disordered" evidence="1">
    <location>
        <begin position="1"/>
        <end position="24"/>
    </location>
</feature>
<evidence type="ECO:0000256" key="1">
    <source>
        <dbReference type="SAM" id="MobiDB-lite"/>
    </source>
</evidence>
<dbReference type="Gene3D" id="1.25.40.10">
    <property type="entry name" value="Tetratricopeptide repeat domain"/>
    <property type="match status" value="1"/>
</dbReference>